<evidence type="ECO:0000313" key="10">
    <source>
        <dbReference type="Proteomes" id="UP000198703"/>
    </source>
</evidence>
<dbReference type="InterPro" id="IPR004089">
    <property type="entry name" value="MCPsignal_dom"/>
</dbReference>
<dbReference type="SUPFAM" id="SSF58104">
    <property type="entry name" value="Methyl-accepting chemotaxis protein (MCP) signaling domain"/>
    <property type="match status" value="1"/>
</dbReference>
<evidence type="ECO:0000256" key="3">
    <source>
        <dbReference type="ARBA" id="ARBA00029447"/>
    </source>
</evidence>
<organism evidence="9 10">
    <name type="scientific">Rubrimonas cliftonensis</name>
    <dbReference type="NCBI Taxonomy" id="89524"/>
    <lineage>
        <taxon>Bacteria</taxon>
        <taxon>Pseudomonadati</taxon>
        <taxon>Pseudomonadota</taxon>
        <taxon>Alphaproteobacteria</taxon>
        <taxon>Rhodobacterales</taxon>
        <taxon>Paracoccaceae</taxon>
        <taxon>Rubrimonas</taxon>
    </lineage>
</organism>
<evidence type="ECO:0000256" key="5">
    <source>
        <dbReference type="SAM" id="MobiDB-lite"/>
    </source>
</evidence>
<dbReference type="Gene3D" id="1.10.287.950">
    <property type="entry name" value="Methyl-accepting chemotaxis protein"/>
    <property type="match status" value="1"/>
</dbReference>
<dbReference type="Pfam" id="PF00015">
    <property type="entry name" value="MCPsignal"/>
    <property type="match status" value="1"/>
</dbReference>
<keyword evidence="2" id="KW-0488">Methylation</keyword>
<name>A0A1H4DTB5_9RHOB</name>
<feature type="domain" description="Methyl-accepting transducer" evidence="7">
    <location>
        <begin position="297"/>
        <end position="526"/>
    </location>
</feature>
<evidence type="ECO:0000256" key="2">
    <source>
        <dbReference type="ARBA" id="ARBA00022481"/>
    </source>
</evidence>
<dbReference type="FunFam" id="1.10.287.950:FF:000001">
    <property type="entry name" value="Methyl-accepting chemotaxis sensory transducer"/>
    <property type="match status" value="1"/>
</dbReference>
<dbReference type="SMART" id="SM00304">
    <property type="entry name" value="HAMP"/>
    <property type="match status" value="1"/>
</dbReference>
<protein>
    <submittedName>
        <fullName evidence="9">Methyl-accepting chemotaxis protein</fullName>
    </submittedName>
</protein>
<feature type="domain" description="HAMP" evidence="8">
    <location>
        <begin position="246"/>
        <end position="292"/>
    </location>
</feature>
<reference evidence="9 10" key="1">
    <citation type="submission" date="2016-10" db="EMBL/GenBank/DDBJ databases">
        <authorList>
            <person name="de Groot N.N."/>
        </authorList>
    </citation>
    <scope>NUCLEOTIDE SEQUENCE [LARGE SCALE GENOMIC DNA]</scope>
    <source>
        <strain evidence="9 10">DSM 15345</strain>
    </source>
</reference>
<comment type="similarity">
    <text evidence="3">Belongs to the methyl-accepting chemotaxis (MCP) protein family.</text>
</comment>
<comment type="subcellular location">
    <subcellularLocation>
        <location evidence="1">Membrane</location>
    </subcellularLocation>
</comment>
<dbReference type="EMBL" id="FNQM01000011">
    <property type="protein sequence ID" value="SEA75759.1"/>
    <property type="molecule type" value="Genomic_DNA"/>
</dbReference>
<feature type="transmembrane region" description="Helical" evidence="6">
    <location>
        <begin position="21"/>
        <end position="39"/>
    </location>
</feature>
<evidence type="ECO:0000256" key="1">
    <source>
        <dbReference type="ARBA" id="ARBA00004370"/>
    </source>
</evidence>
<evidence type="ECO:0000256" key="6">
    <source>
        <dbReference type="SAM" id="Phobius"/>
    </source>
</evidence>
<dbReference type="SMART" id="SM00283">
    <property type="entry name" value="MA"/>
    <property type="match status" value="1"/>
</dbReference>
<dbReference type="GO" id="GO:0007165">
    <property type="term" value="P:signal transduction"/>
    <property type="evidence" value="ECO:0007669"/>
    <property type="project" value="UniProtKB-KW"/>
</dbReference>
<dbReference type="Proteomes" id="UP000198703">
    <property type="component" value="Unassembled WGS sequence"/>
</dbReference>
<dbReference type="GO" id="GO:0004888">
    <property type="term" value="F:transmembrane signaling receptor activity"/>
    <property type="evidence" value="ECO:0007669"/>
    <property type="project" value="TreeGrafter"/>
</dbReference>
<accession>A0A1H4DTB5</accession>
<dbReference type="AlphaFoldDB" id="A0A1H4DTB5"/>
<dbReference type="InterPro" id="IPR051310">
    <property type="entry name" value="MCP_chemotaxis"/>
</dbReference>
<evidence type="ECO:0000259" key="8">
    <source>
        <dbReference type="PROSITE" id="PS50885"/>
    </source>
</evidence>
<keyword evidence="6" id="KW-1133">Transmembrane helix</keyword>
<dbReference type="CDD" id="cd06225">
    <property type="entry name" value="HAMP"/>
    <property type="match status" value="1"/>
</dbReference>
<dbReference type="GO" id="GO:0006935">
    <property type="term" value="P:chemotaxis"/>
    <property type="evidence" value="ECO:0007669"/>
    <property type="project" value="TreeGrafter"/>
</dbReference>
<dbReference type="GO" id="GO:0005886">
    <property type="term" value="C:plasma membrane"/>
    <property type="evidence" value="ECO:0007669"/>
    <property type="project" value="TreeGrafter"/>
</dbReference>
<dbReference type="RefSeq" id="WP_093254774.1">
    <property type="nucleotide sequence ID" value="NZ_FNQM01000011.1"/>
</dbReference>
<evidence type="ECO:0000256" key="4">
    <source>
        <dbReference type="PROSITE-ProRule" id="PRU00284"/>
    </source>
</evidence>
<dbReference type="PROSITE" id="PS50885">
    <property type="entry name" value="HAMP"/>
    <property type="match status" value="1"/>
</dbReference>
<feature type="transmembrane region" description="Helical" evidence="6">
    <location>
        <begin position="45"/>
        <end position="66"/>
    </location>
</feature>
<dbReference type="Gene3D" id="3.30.450.20">
    <property type="entry name" value="PAS domain"/>
    <property type="match status" value="1"/>
</dbReference>
<sequence>MISADHNSNNPRERVAAPLGALALGASALALAGSGYAALGGGAAGVYTAAAAAGVALLASAGALLLGRGAALSAGQYNQAKCWRAALDAASSQIMIADPDLNITYVVPSLERSLEKSGAYWRNKGLTDISKLVGMNIDVFHKNPAHNRRMLQGMNAEMKAKIEFDGRSFDLSVSLIGNDAGGHDGYIVEWIEKTEQLRSSAVIADVIGQARHGDFDSRIEVNTLTPETQMVARALYEIYDLLGGYLRQMRDVLSRLADGDLTHRMPAHGEGLFGELAGATNSTVDQLASLVSRIKTTAEALRAATGEIAEGSTQLSSRAESQAASLEETAATMEEMASTVRSNAENSERANGQATDAATKAVNGRAVVTEAVSAMDRIEKSSGRISDITALIDSIAFQTNLLALNASVEAARAGEAGRGFAVVASEVRTLAQRSADAAREIKELIAESSTHVSSGVDLVNRSGEALDGITSSITSLAESIAEISSASREQSAGVEEISSAVTRMDEMTQQNAGLAEQSATAARTLENQAAELGELVSVFRLEGGGGRVMHAAE</sequence>
<feature type="region of interest" description="Disordered" evidence="5">
    <location>
        <begin position="311"/>
        <end position="330"/>
    </location>
</feature>
<keyword evidence="6" id="KW-0812">Transmembrane</keyword>
<evidence type="ECO:0000313" key="9">
    <source>
        <dbReference type="EMBL" id="SEA75759.1"/>
    </source>
</evidence>
<dbReference type="PROSITE" id="PS50111">
    <property type="entry name" value="CHEMOTAXIS_TRANSDUC_2"/>
    <property type="match status" value="1"/>
</dbReference>
<dbReference type="InterPro" id="IPR003660">
    <property type="entry name" value="HAMP_dom"/>
</dbReference>
<dbReference type="PANTHER" id="PTHR43531">
    <property type="entry name" value="PROTEIN ICFG"/>
    <property type="match status" value="1"/>
</dbReference>
<keyword evidence="4" id="KW-0807">Transducer</keyword>
<dbReference type="STRING" id="89524.SAMN05444370_11120"/>
<evidence type="ECO:0000259" key="7">
    <source>
        <dbReference type="PROSITE" id="PS50111"/>
    </source>
</evidence>
<dbReference type="PANTHER" id="PTHR43531:SF14">
    <property type="entry name" value="METHYL-ACCEPTING CHEMOTAXIS PROTEIN I-RELATED"/>
    <property type="match status" value="1"/>
</dbReference>
<gene>
    <name evidence="9" type="ORF">SAMN05444370_11120</name>
</gene>
<dbReference type="OrthoDB" id="354287at2"/>
<keyword evidence="6" id="KW-0472">Membrane</keyword>
<keyword evidence="10" id="KW-1185">Reference proteome</keyword>
<feature type="compositionally biased region" description="Polar residues" evidence="5">
    <location>
        <begin position="311"/>
        <end position="322"/>
    </location>
</feature>
<dbReference type="CDD" id="cd11386">
    <property type="entry name" value="MCP_signal"/>
    <property type="match status" value="1"/>
</dbReference>
<proteinExistence type="inferred from homology"/>